<dbReference type="PANTHER" id="PTHR42978:SF3">
    <property type="entry name" value="BLR3078 PROTEIN"/>
    <property type="match status" value="1"/>
</dbReference>
<evidence type="ECO:0000313" key="6">
    <source>
        <dbReference type="EMBL" id="TWT47688.1"/>
    </source>
</evidence>
<dbReference type="SUPFAM" id="SSF56281">
    <property type="entry name" value="Metallo-hydrolase/oxidoreductase"/>
    <property type="match status" value="1"/>
</dbReference>
<dbReference type="OrthoDB" id="9802897at2"/>
<evidence type="ECO:0000256" key="1">
    <source>
        <dbReference type="ARBA" id="ARBA00007749"/>
    </source>
</evidence>
<keyword evidence="7" id="KW-1185">Reference proteome</keyword>
<dbReference type="GO" id="GO:0046872">
    <property type="term" value="F:metal ion binding"/>
    <property type="evidence" value="ECO:0007669"/>
    <property type="project" value="UniProtKB-KW"/>
</dbReference>
<keyword evidence="4" id="KW-0862">Zinc</keyword>
<protein>
    <submittedName>
        <fullName evidence="6">Metallo-beta-lactamase superfamily protein</fullName>
    </submittedName>
</protein>
<accession>A0A5C5W9Y5</accession>
<comment type="caution">
    <text evidence="6">The sequence shown here is derived from an EMBL/GenBank/DDBJ whole genome shotgun (WGS) entry which is preliminary data.</text>
</comment>
<dbReference type="SMART" id="SM00849">
    <property type="entry name" value="Lactamase_B"/>
    <property type="match status" value="1"/>
</dbReference>
<evidence type="ECO:0000259" key="5">
    <source>
        <dbReference type="SMART" id="SM00849"/>
    </source>
</evidence>
<dbReference type="GO" id="GO:0016787">
    <property type="term" value="F:hydrolase activity"/>
    <property type="evidence" value="ECO:0007669"/>
    <property type="project" value="UniProtKB-KW"/>
</dbReference>
<dbReference type="InterPro" id="IPR001279">
    <property type="entry name" value="Metallo-B-lactamas"/>
</dbReference>
<dbReference type="Pfam" id="PF00753">
    <property type="entry name" value="Lactamase_B"/>
    <property type="match status" value="1"/>
</dbReference>
<evidence type="ECO:0000256" key="3">
    <source>
        <dbReference type="ARBA" id="ARBA00022801"/>
    </source>
</evidence>
<dbReference type="RefSeq" id="WP_146572468.1">
    <property type="nucleotide sequence ID" value="NZ_SJPH01000002.1"/>
</dbReference>
<organism evidence="6 7">
    <name type="scientific">Botrimarina hoheduenensis</name>
    <dbReference type="NCBI Taxonomy" id="2528000"/>
    <lineage>
        <taxon>Bacteria</taxon>
        <taxon>Pseudomonadati</taxon>
        <taxon>Planctomycetota</taxon>
        <taxon>Planctomycetia</taxon>
        <taxon>Pirellulales</taxon>
        <taxon>Lacipirellulaceae</taxon>
        <taxon>Botrimarina</taxon>
    </lineage>
</organism>
<proteinExistence type="inferred from homology"/>
<gene>
    <name evidence="6" type="ORF">Pla111_13070</name>
</gene>
<evidence type="ECO:0000256" key="4">
    <source>
        <dbReference type="ARBA" id="ARBA00022833"/>
    </source>
</evidence>
<name>A0A5C5W9Y5_9BACT</name>
<sequence>MPIEDGITHQSFGWLHAPPFPPACCHGLIVKQGERCVLIDTGIGLADVRSPLERIGREQLEAAGFQLEESLTATSLLASSGIPSEAVSDIVLTHADPDHAGGLSDFPAAKVHIAAEELRALQAGCPRYCPAQFQHRPLWAAYSTNDEDWFGLPSRKLKTSIARDIRLIPLFGHTLGHCGVAISQRDSWLLHVGDAYYLRAELESSEHPVTELARLRAENDSLRVDALAALRTIHQRYGSEIELMGYHDSTELPSSVARFKP</sequence>
<dbReference type="InterPro" id="IPR036866">
    <property type="entry name" value="RibonucZ/Hydroxyglut_hydro"/>
</dbReference>
<feature type="domain" description="Metallo-beta-lactamase" evidence="5">
    <location>
        <begin position="24"/>
        <end position="247"/>
    </location>
</feature>
<dbReference type="Proteomes" id="UP000318995">
    <property type="component" value="Unassembled WGS sequence"/>
</dbReference>
<keyword evidence="2" id="KW-0479">Metal-binding</keyword>
<reference evidence="6 7" key="1">
    <citation type="submission" date="2019-02" db="EMBL/GenBank/DDBJ databases">
        <title>Deep-cultivation of Planctomycetes and their phenomic and genomic characterization uncovers novel biology.</title>
        <authorList>
            <person name="Wiegand S."/>
            <person name="Jogler M."/>
            <person name="Boedeker C."/>
            <person name="Pinto D."/>
            <person name="Vollmers J."/>
            <person name="Rivas-Marin E."/>
            <person name="Kohn T."/>
            <person name="Peeters S.H."/>
            <person name="Heuer A."/>
            <person name="Rast P."/>
            <person name="Oberbeckmann S."/>
            <person name="Bunk B."/>
            <person name="Jeske O."/>
            <person name="Meyerdierks A."/>
            <person name="Storesund J.E."/>
            <person name="Kallscheuer N."/>
            <person name="Luecker S."/>
            <person name="Lage O.M."/>
            <person name="Pohl T."/>
            <person name="Merkel B.J."/>
            <person name="Hornburger P."/>
            <person name="Mueller R.-W."/>
            <person name="Bruemmer F."/>
            <person name="Labrenz M."/>
            <person name="Spormann A.M."/>
            <person name="Op Den Camp H."/>
            <person name="Overmann J."/>
            <person name="Amann R."/>
            <person name="Jetten M.S.M."/>
            <person name="Mascher T."/>
            <person name="Medema M.H."/>
            <person name="Devos D.P."/>
            <person name="Kaster A.-K."/>
            <person name="Ovreas L."/>
            <person name="Rohde M."/>
            <person name="Galperin M.Y."/>
            <person name="Jogler C."/>
        </authorList>
    </citation>
    <scope>NUCLEOTIDE SEQUENCE [LARGE SCALE GENOMIC DNA]</scope>
    <source>
        <strain evidence="6 7">Pla111</strain>
    </source>
</reference>
<dbReference type="InterPro" id="IPR051013">
    <property type="entry name" value="MBL_superfamily_lactonases"/>
</dbReference>
<dbReference type="PANTHER" id="PTHR42978">
    <property type="entry name" value="QUORUM-QUENCHING LACTONASE YTNP-RELATED-RELATED"/>
    <property type="match status" value="1"/>
</dbReference>
<dbReference type="AlphaFoldDB" id="A0A5C5W9Y5"/>
<keyword evidence="3" id="KW-0378">Hydrolase</keyword>
<evidence type="ECO:0000313" key="7">
    <source>
        <dbReference type="Proteomes" id="UP000318995"/>
    </source>
</evidence>
<comment type="similarity">
    <text evidence="1">Belongs to the metallo-beta-lactamase superfamily.</text>
</comment>
<dbReference type="Gene3D" id="3.60.15.10">
    <property type="entry name" value="Ribonuclease Z/Hydroxyacylglutathione hydrolase-like"/>
    <property type="match status" value="1"/>
</dbReference>
<dbReference type="EMBL" id="SJPH01000002">
    <property type="protein sequence ID" value="TWT47688.1"/>
    <property type="molecule type" value="Genomic_DNA"/>
</dbReference>
<evidence type="ECO:0000256" key="2">
    <source>
        <dbReference type="ARBA" id="ARBA00022723"/>
    </source>
</evidence>